<organism evidence="1 2">
    <name type="scientific">Dietzia timorensis</name>
    <dbReference type="NCBI Taxonomy" id="499555"/>
    <lineage>
        <taxon>Bacteria</taxon>
        <taxon>Bacillati</taxon>
        <taxon>Actinomycetota</taxon>
        <taxon>Actinomycetes</taxon>
        <taxon>Mycobacteriales</taxon>
        <taxon>Dietziaceae</taxon>
        <taxon>Dietzia</taxon>
    </lineage>
</organism>
<proteinExistence type="predicted"/>
<reference evidence="1" key="2">
    <citation type="submission" date="2021-09" db="EMBL/GenBank/DDBJ databases">
        <authorList>
            <person name="Gilroy R."/>
        </authorList>
    </citation>
    <scope>NUCLEOTIDE SEQUENCE</scope>
    <source>
        <strain evidence="1">ChiGjej1B1-18357</strain>
    </source>
</reference>
<name>A0A921F6X7_9ACTN</name>
<reference evidence="1" key="1">
    <citation type="journal article" date="2021" name="PeerJ">
        <title>Extensive microbial diversity within the chicken gut microbiome revealed by metagenomics and culture.</title>
        <authorList>
            <person name="Gilroy R."/>
            <person name="Ravi A."/>
            <person name="Getino M."/>
            <person name="Pursley I."/>
            <person name="Horton D.L."/>
            <person name="Alikhan N.F."/>
            <person name="Baker D."/>
            <person name="Gharbi K."/>
            <person name="Hall N."/>
            <person name="Watson M."/>
            <person name="Adriaenssens E.M."/>
            <person name="Foster-Nyarko E."/>
            <person name="Jarju S."/>
            <person name="Secka A."/>
            <person name="Antonio M."/>
            <person name="Oren A."/>
            <person name="Chaudhuri R.R."/>
            <person name="La Ragione R."/>
            <person name="Hildebrand F."/>
            <person name="Pallen M.J."/>
        </authorList>
    </citation>
    <scope>NUCLEOTIDE SEQUENCE</scope>
    <source>
        <strain evidence="1">ChiGjej1B1-18357</strain>
    </source>
</reference>
<evidence type="ECO:0000313" key="2">
    <source>
        <dbReference type="Proteomes" id="UP000776650"/>
    </source>
</evidence>
<dbReference type="RefSeq" id="WP_303914625.1">
    <property type="nucleotide sequence ID" value="NZ_DYXM01000230.1"/>
</dbReference>
<accession>A0A921F6X7</accession>
<dbReference type="Proteomes" id="UP000776650">
    <property type="component" value="Unassembled WGS sequence"/>
</dbReference>
<sequence>METKEQQSLTAESAGTRNFDYECAISGIQLTLGPDCVPLELHVPPEVFGRRAEDLSRILVSAFSDASAACQHHLGALSSNSEEVNDSADDAGWLDAGEDPIEAPSGRLDVEECLSRLHTVANCLTRSHHELLTSTTMGADPSNLVQTTANSSGTVTAMTLSPLLASEGIAVAERAIVSAAAKAISAANDSRASVIEDALGAVLVNSLARKWN</sequence>
<gene>
    <name evidence="1" type="ORF">K8V11_12160</name>
</gene>
<dbReference type="EMBL" id="DYXM01000230">
    <property type="protein sequence ID" value="HJE91749.1"/>
    <property type="molecule type" value="Genomic_DNA"/>
</dbReference>
<dbReference type="AlphaFoldDB" id="A0A921F6X7"/>
<comment type="caution">
    <text evidence="1">The sequence shown here is derived from an EMBL/GenBank/DDBJ whole genome shotgun (WGS) entry which is preliminary data.</text>
</comment>
<evidence type="ECO:0000313" key="1">
    <source>
        <dbReference type="EMBL" id="HJE91749.1"/>
    </source>
</evidence>
<protein>
    <submittedName>
        <fullName evidence="1">Uncharacterized protein</fullName>
    </submittedName>
</protein>